<gene>
    <name evidence="2" type="ORF">SAMN05443507_11541</name>
</gene>
<dbReference type="AlphaFoldDB" id="A0A1M6T1I0"/>
<feature type="domain" description="Regulatory protein YycH-like" evidence="1">
    <location>
        <begin position="50"/>
        <end position="267"/>
    </location>
</feature>
<dbReference type="OrthoDB" id="2388036at2"/>
<dbReference type="GO" id="GO:0016020">
    <property type="term" value="C:membrane"/>
    <property type="evidence" value="ECO:0007669"/>
    <property type="project" value="InterPro"/>
</dbReference>
<dbReference type="InterPro" id="IPR018604">
    <property type="entry name" value="YycI-like"/>
</dbReference>
<dbReference type="Proteomes" id="UP000184016">
    <property type="component" value="Unassembled WGS sequence"/>
</dbReference>
<proteinExistence type="predicted"/>
<accession>A0A1M6T1I0</accession>
<dbReference type="Pfam" id="PF09648">
    <property type="entry name" value="YycI"/>
    <property type="match status" value="1"/>
</dbReference>
<name>A0A1M6T1I0_9BACL</name>
<dbReference type="STRING" id="1830138.SAMN05443507_11541"/>
<evidence type="ECO:0000313" key="2">
    <source>
        <dbReference type="EMBL" id="SHK50770.1"/>
    </source>
</evidence>
<dbReference type="RefSeq" id="WP_072874379.1">
    <property type="nucleotide sequence ID" value="NZ_FRAF01000015.1"/>
</dbReference>
<sequence length="280" mass="31184">MNWEVAKNWLIAAFLILDLILGWQLYESHIQTYGYVESYSDLLANTKTVLADHGFTLQAHVPESQPEMVTFKANWITPKLDELAKAVFPNGKILYTSTTQIQDSEGQIKVRGETCQIQFQPPLQGIQPVDLLKTAFHGQLYTFDKYSSTQNISDYLENYNNFPVFDVHIQIRTGSHGEILGYSQQAIHHIQPIGRPKPVISAIDALNSLAESVDKTYSATDNVILGIQLGYARKVGVGKISSGHLGQQLWFPVWRIITPSQSYDVNALTGEVDNASSASA</sequence>
<dbReference type="EMBL" id="FRAF01000015">
    <property type="protein sequence ID" value="SHK50770.1"/>
    <property type="molecule type" value="Genomic_DNA"/>
</dbReference>
<organism evidence="2 3">
    <name type="scientific">Alicyclobacillus tolerans</name>
    <dbReference type="NCBI Taxonomy" id="90970"/>
    <lineage>
        <taxon>Bacteria</taxon>
        <taxon>Bacillati</taxon>
        <taxon>Bacillota</taxon>
        <taxon>Bacilli</taxon>
        <taxon>Bacillales</taxon>
        <taxon>Alicyclobacillaceae</taxon>
        <taxon>Alicyclobacillus</taxon>
    </lineage>
</organism>
<protein>
    <submittedName>
        <fullName evidence="2">Two-component signal transduction system YycFG, regulatory protein YycI</fullName>
    </submittedName>
</protein>
<evidence type="ECO:0000259" key="1">
    <source>
        <dbReference type="Pfam" id="PF09648"/>
    </source>
</evidence>
<keyword evidence="3" id="KW-1185">Reference proteome</keyword>
<evidence type="ECO:0000313" key="3">
    <source>
        <dbReference type="Proteomes" id="UP000184016"/>
    </source>
</evidence>
<reference evidence="3" key="1">
    <citation type="submission" date="2016-11" db="EMBL/GenBank/DDBJ databases">
        <authorList>
            <person name="Varghese N."/>
            <person name="Submissions S."/>
        </authorList>
    </citation>
    <scope>NUCLEOTIDE SEQUENCE [LARGE SCALE GENOMIC DNA]</scope>
    <source>
        <strain evidence="3">USBA-503</strain>
    </source>
</reference>